<dbReference type="InterPro" id="IPR008965">
    <property type="entry name" value="CBM2/CBM3_carb-bd_dom_sf"/>
</dbReference>
<dbReference type="GO" id="GO:0010215">
    <property type="term" value="P:cellulose microfibril organization"/>
    <property type="evidence" value="ECO:0007669"/>
    <property type="project" value="InterPro"/>
</dbReference>
<evidence type="ECO:0000313" key="7">
    <source>
        <dbReference type="EMBL" id="RWR92638.1"/>
    </source>
</evidence>
<keyword evidence="4" id="KW-0812">Transmembrane</keyword>
<dbReference type="InterPro" id="IPR006918">
    <property type="entry name" value="COBRA_pln"/>
</dbReference>
<dbReference type="SUPFAM" id="SSF49384">
    <property type="entry name" value="Carbohydrate-binding domain"/>
    <property type="match status" value="1"/>
</dbReference>
<dbReference type="EMBL" id="QPKB01000009">
    <property type="protein sequence ID" value="RWR92638.1"/>
    <property type="molecule type" value="Genomic_DNA"/>
</dbReference>
<accession>A0A443PPE9</accession>
<organism evidence="7 8">
    <name type="scientific">Cinnamomum micranthum f. kanehirae</name>
    <dbReference type="NCBI Taxonomy" id="337451"/>
    <lineage>
        <taxon>Eukaryota</taxon>
        <taxon>Viridiplantae</taxon>
        <taxon>Streptophyta</taxon>
        <taxon>Embryophyta</taxon>
        <taxon>Tracheophyta</taxon>
        <taxon>Spermatophyta</taxon>
        <taxon>Magnoliopsida</taxon>
        <taxon>Magnoliidae</taxon>
        <taxon>Laurales</taxon>
        <taxon>Lauraceae</taxon>
        <taxon>Cinnamomum</taxon>
    </lineage>
</organism>
<feature type="chain" id="PRO_5019211841" evidence="5">
    <location>
        <begin position="24"/>
        <end position="520"/>
    </location>
</feature>
<keyword evidence="4" id="KW-0472">Membrane</keyword>
<evidence type="ECO:0000256" key="1">
    <source>
        <dbReference type="ARBA" id="ARBA00005507"/>
    </source>
</evidence>
<dbReference type="GO" id="GO:0052324">
    <property type="term" value="P:plant-type cell wall cellulose biosynthetic process"/>
    <property type="evidence" value="ECO:0007669"/>
    <property type="project" value="TreeGrafter"/>
</dbReference>
<gene>
    <name evidence="7" type="ORF">CKAN_02185600</name>
</gene>
<feature type="domain" description="COBRA C-terminal" evidence="6">
    <location>
        <begin position="299"/>
        <end position="490"/>
    </location>
</feature>
<keyword evidence="2 5" id="KW-0732">Signal</keyword>
<keyword evidence="3" id="KW-0325">Glycoprotein</keyword>
<comment type="caution">
    <text evidence="7">The sequence shown here is derived from an EMBL/GenBank/DDBJ whole genome shotgun (WGS) entry which is preliminary data.</text>
</comment>
<dbReference type="AlphaFoldDB" id="A0A443PPE9"/>
<protein>
    <submittedName>
        <fullName evidence="7">COBRA-like protein 6</fullName>
    </submittedName>
</protein>
<evidence type="ECO:0000256" key="2">
    <source>
        <dbReference type="ARBA" id="ARBA00022729"/>
    </source>
</evidence>
<evidence type="ECO:0000313" key="8">
    <source>
        <dbReference type="Proteomes" id="UP000283530"/>
    </source>
</evidence>
<dbReference type="PANTHER" id="PTHR31673:SF30">
    <property type="entry name" value="COBRA-LIKE PROTEIN 6"/>
    <property type="match status" value="1"/>
</dbReference>
<sequence>MYNINLETCLILFLMAFPSFSLANQSRILLLSVYKQVEQEKKPNPKFQSLQLQMGKDIEPTKYHSHSKSQQMGRYRRKPMFHLSFCDLVYLFFLVIIQFSAADAYDPMDPNGNIAVKWDIVERHDDTYTAEVTIFNFQLYRHVEMPGWRFGWAWKGKEVIWKMWGAEATEQGNCSMFSGGNIPHCCERKPVIIDLLPATAYKDQYYNCCKGGVLSSITQDPSKFASSFKLVVGNAHFTNNALIPPENFTLGVPGYTCGPAYVVPPSRYSDDGGRRWQQALATWNLTCSYSQFMASRSPRCCVSMSSFYNRTIVPCPLCSCSCQGLDSAAKCVKPDQLPPNLQMPNSNGAPNPVVMCMRHMCPIQVHWHVKVSYKNYWRVKVTVTNLNYAKNFSKWNLVVQHPNLQSIEQVFSFNYKPLHQYGSINDSGMFWGIKFYNDMLLHAGELGNAQTEILLRKDPGIFTFNQGWAFPRRISFNGDDCVMPPPDTYPMLPNGSPTCHLAPHFIYFASCLFFFFFLVL</sequence>
<dbReference type="GO" id="GO:0005886">
    <property type="term" value="C:plasma membrane"/>
    <property type="evidence" value="ECO:0007669"/>
    <property type="project" value="TreeGrafter"/>
</dbReference>
<evidence type="ECO:0000256" key="5">
    <source>
        <dbReference type="SAM" id="SignalP"/>
    </source>
</evidence>
<feature type="transmembrane region" description="Helical" evidence="4">
    <location>
        <begin position="80"/>
        <end position="101"/>
    </location>
</feature>
<dbReference type="Pfam" id="PF25079">
    <property type="entry name" value="COB_C"/>
    <property type="match status" value="1"/>
</dbReference>
<dbReference type="PIRSF" id="PIRSF038122">
    <property type="entry name" value="COBRA"/>
    <property type="match status" value="1"/>
</dbReference>
<evidence type="ECO:0000256" key="4">
    <source>
        <dbReference type="SAM" id="Phobius"/>
    </source>
</evidence>
<feature type="transmembrane region" description="Helical" evidence="4">
    <location>
        <begin position="501"/>
        <end position="519"/>
    </location>
</feature>
<dbReference type="PANTHER" id="PTHR31673">
    <property type="entry name" value="PROTEIN COBRA"/>
    <property type="match status" value="1"/>
</dbReference>
<evidence type="ECO:0000259" key="6">
    <source>
        <dbReference type="Pfam" id="PF25079"/>
    </source>
</evidence>
<dbReference type="GO" id="GO:0030246">
    <property type="term" value="F:carbohydrate binding"/>
    <property type="evidence" value="ECO:0007669"/>
    <property type="project" value="InterPro"/>
</dbReference>
<name>A0A443PPE9_9MAGN</name>
<reference evidence="7 8" key="1">
    <citation type="journal article" date="2019" name="Nat. Plants">
        <title>Stout camphor tree genome fills gaps in understanding of flowering plant genome evolution.</title>
        <authorList>
            <person name="Chaw S.M."/>
            <person name="Liu Y.C."/>
            <person name="Wu Y.W."/>
            <person name="Wang H.Y."/>
            <person name="Lin C.I."/>
            <person name="Wu C.S."/>
            <person name="Ke H.M."/>
            <person name="Chang L.Y."/>
            <person name="Hsu C.Y."/>
            <person name="Yang H.T."/>
            <person name="Sudianto E."/>
            <person name="Hsu M.H."/>
            <person name="Wu K.P."/>
            <person name="Wang L.N."/>
            <person name="Leebens-Mack J.H."/>
            <person name="Tsai I.J."/>
        </authorList>
    </citation>
    <scope>NUCLEOTIDE SEQUENCE [LARGE SCALE GENOMIC DNA]</scope>
    <source>
        <strain evidence="8">cv. Chaw 1501</strain>
        <tissue evidence="7">Young leaves</tissue>
    </source>
</reference>
<dbReference type="OrthoDB" id="1884438at2759"/>
<keyword evidence="4" id="KW-1133">Transmembrane helix</keyword>
<dbReference type="Proteomes" id="UP000283530">
    <property type="component" value="Unassembled WGS sequence"/>
</dbReference>
<dbReference type="Pfam" id="PF04833">
    <property type="entry name" value="COBRA"/>
    <property type="match status" value="1"/>
</dbReference>
<evidence type="ECO:0000256" key="3">
    <source>
        <dbReference type="ARBA" id="ARBA00023180"/>
    </source>
</evidence>
<keyword evidence="8" id="KW-1185">Reference proteome</keyword>
<proteinExistence type="inferred from homology"/>
<comment type="similarity">
    <text evidence="1">Belongs to the COBRA family.</text>
</comment>
<feature type="signal peptide" evidence="5">
    <location>
        <begin position="1"/>
        <end position="23"/>
    </location>
</feature>
<dbReference type="InterPro" id="IPR056900">
    <property type="entry name" value="COB_C"/>
</dbReference>